<protein>
    <submittedName>
        <fullName evidence="1">Phage Gp37Gp68 family protein</fullName>
    </submittedName>
</protein>
<proteinExistence type="predicted"/>
<dbReference type="EMBL" id="APJX01000003">
    <property type="protein sequence ID" value="EMS80136.1"/>
    <property type="molecule type" value="Genomic_DNA"/>
</dbReference>
<dbReference type="RefSeq" id="WP_006965476.1">
    <property type="nucleotide sequence ID" value="NZ_APJX01000003.1"/>
</dbReference>
<evidence type="ECO:0000313" key="2">
    <source>
        <dbReference type="Proteomes" id="UP000014216"/>
    </source>
</evidence>
<name>S0G6L2_9BACT</name>
<dbReference type="Proteomes" id="UP000014216">
    <property type="component" value="Unassembled WGS sequence"/>
</dbReference>
<accession>S0G6L2</accession>
<dbReference type="AlphaFoldDB" id="S0G6L2"/>
<evidence type="ECO:0000313" key="1">
    <source>
        <dbReference type="EMBL" id="EMS80136.1"/>
    </source>
</evidence>
<reference evidence="1 2" key="1">
    <citation type="journal article" date="2013" name="Genome Announc.">
        <title>Draft Genome Sequence of Desulfotignum phosphitoxidans DSM 13687 Strain FiPS-3.</title>
        <authorList>
            <person name="Poehlein A."/>
            <person name="Daniel R."/>
            <person name="Simeonova D.D."/>
        </authorList>
    </citation>
    <scope>NUCLEOTIDE SEQUENCE [LARGE SCALE GENOMIC DNA]</scope>
    <source>
        <strain evidence="1 2">DSM 13687</strain>
    </source>
</reference>
<sequence length="276" mass="32829">MKKRKKNNDETKKIKSKIKECEKKIRDYYKKHEKFSSTMTTYAWRLGKKLNKLKTLNKKIGGKWEPYRQKKFPYISAKKAQRYMRLAQHIDLKKFPILSLIPICELESFILLCKEKRFSIKKELKIFSQMPEFEKVIDDENLIKDCKKIFKEIMDLHRKSSPDWSSIVAPNLDYQSEINENRGIKQKIKRMQQKSLKKEGKIHSGELIISTNRAAKKLVKNFDLILNKKYKIVKSNDFGDLDYETIKNLFAHLKQLKALHKTEFARNHDMPGEDDV</sequence>
<gene>
    <name evidence="1" type="ORF">Dpo_3c02800</name>
</gene>
<organism evidence="1 2">
    <name type="scientific">Desulfotignum phosphitoxidans DSM 13687</name>
    <dbReference type="NCBI Taxonomy" id="1286635"/>
    <lineage>
        <taxon>Bacteria</taxon>
        <taxon>Pseudomonadati</taxon>
        <taxon>Thermodesulfobacteriota</taxon>
        <taxon>Desulfobacteria</taxon>
        <taxon>Desulfobacterales</taxon>
        <taxon>Desulfobacteraceae</taxon>
        <taxon>Desulfotignum</taxon>
    </lineage>
</organism>
<keyword evidence="2" id="KW-1185">Reference proteome</keyword>
<comment type="caution">
    <text evidence="1">The sequence shown here is derived from an EMBL/GenBank/DDBJ whole genome shotgun (WGS) entry which is preliminary data.</text>
</comment>